<sequence>MTGEMLLSFRVANHRSLREEQQLLLTPAYDEQDAPGREWQAVPVVAIFGPNASGKSNLIDAIRYMTHLVRWSFRESEPGGGMRRNPFALDSGEPSTYVVDVSIDGVQYTYGFAVDDAAVVEEWLYSYPHKRERKIFERSGDRFTYGVNTPDSVKSLEELVEPNVLLLSVGARARKDILRPVYGWFAEQRFHSPRLTMPMGMLANRLGNMRFPELQSRIVNLMRAADTGIAGFEIVEESDEELAERAERWRRLGDDFTAQRQTRLLFRHLSGSGEFALPFDGESEGTQQMFRLAVSVLPILERGGVFLVDELDTSLHTYLSAKLVQLFQDPVTNPHGAQLIFASHDSALLGRVQGRDVLRRDQIWFTEKGEDGGTQLFPLTDFKPRKEDNRERRYLTGRYGAVPNVDDELFMAALATRVDSTHVPPTVQEQQQLNTPVAD</sequence>
<organism evidence="2 3">
    <name type="scientific">Sphaerimonospora thailandensis</name>
    <dbReference type="NCBI Taxonomy" id="795644"/>
    <lineage>
        <taxon>Bacteria</taxon>
        <taxon>Bacillati</taxon>
        <taxon>Actinomycetota</taxon>
        <taxon>Actinomycetes</taxon>
        <taxon>Streptosporangiales</taxon>
        <taxon>Streptosporangiaceae</taxon>
        <taxon>Sphaerimonospora</taxon>
    </lineage>
</organism>
<dbReference type="RefSeq" id="WP_239089147.1">
    <property type="nucleotide sequence ID" value="NZ_BOOG01000005.1"/>
</dbReference>
<evidence type="ECO:0000259" key="1">
    <source>
        <dbReference type="Pfam" id="PF13304"/>
    </source>
</evidence>
<name>A0A8J3R5G4_9ACTN</name>
<dbReference type="Proteomes" id="UP000610966">
    <property type="component" value="Unassembled WGS sequence"/>
</dbReference>
<keyword evidence="3" id="KW-1185">Reference proteome</keyword>
<protein>
    <recommendedName>
        <fullName evidence="1">ATPase AAA-type core domain-containing protein</fullName>
    </recommendedName>
</protein>
<dbReference type="InterPro" id="IPR003959">
    <property type="entry name" value="ATPase_AAA_core"/>
</dbReference>
<accession>A0A8J3R5G4</accession>
<evidence type="ECO:0000313" key="2">
    <source>
        <dbReference type="EMBL" id="GIH68130.1"/>
    </source>
</evidence>
<comment type="caution">
    <text evidence="2">The sequence shown here is derived from an EMBL/GenBank/DDBJ whole genome shotgun (WGS) entry which is preliminary data.</text>
</comment>
<dbReference type="GO" id="GO:0016887">
    <property type="term" value="F:ATP hydrolysis activity"/>
    <property type="evidence" value="ECO:0007669"/>
    <property type="project" value="InterPro"/>
</dbReference>
<dbReference type="SUPFAM" id="SSF52540">
    <property type="entry name" value="P-loop containing nucleoside triphosphate hydrolases"/>
    <property type="match status" value="1"/>
</dbReference>
<dbReference type="AlphaFoldDB" id="A0A8J3R5G4"/>
<gene>
    <name evidence="2" type="ORF">Mth01_03830</name>
</gene>
<feature type="domain" description="ATPase AAA-type core" evidence="1">
    <location>
        <begin position="45"/>
        <end position="349"/>
    </location>
</feature>
<dbReference type="GO" id="GO:0005524">
    <property type="term" value="F:ATP binding"/>
    <property type="evidence" value="ECO:0007669"/>
    <property type="project" value="InterPro"/>
</dbReference>
<dbReference type="Gene3D" id="3.40.50.300">
    <property type="entry name" value="P-loop containing nucleotide triphosphate hydrolases"/>
    <property type="match status" value="2"/>
</dbReference>
<reference evidence="2" key="1">
    <citation type="submission" date="2021-01" db="EMBL/GenBank/DDBJ databases">
        <title>Whole genome shotgun sequence of Sphaerimonospora thailandensis NBRC 107569.</title>
        <authorList>
            <person name="Komaki H."/>
            <person name="Tamura T."/>
        </authorList>
    </citation>
    <scope>NUCLEOTIDE SEQUENCE</scope>
    <source>
        <strain evidence="2">NBRC 107569</strain>
    </source>
</reference>
<dbReference type="InterPro" id="IPR027417">
    <property type="entry name" value="P-loop_NTPase"/>
</dbReference>
<dbReference type="PANTHER" id="PTHR40396">
    <property type="entry name" value="ATPASE-LIKE PROTEIN"/>
    <property type="match status" value="1"/>
</dbReference>
<dbReference type="PANTHER" id="PTHR40396:SF1">
    <property type="entry name" value="ATPASE AAA-TYPE CORE DOMAIN-CONTAINING PROTEIN"/>
    <property type="match status" value="1"/>
</dbReference>
<evidence type="ECO:0000313" key="3">
    <source>
        <dbReference type="Proteomes" id="UP000610966"/>
    </source>
</evidence>
<proteinExistence type="predicted"/>
<dbReference type="EMBL" id="BOOG01000005">
    <property type="protein sequence ID" value="GIH68130.1"/>
    <property type="molecule type" value="Genomic_DNA"/>
</dbReference>
<dbReference type="Pfam" id="PF13304">
    <property type="entry name" value="AAA_21"/>
    <property type="match status" value="1"/>
</dbReference>